<dbReference type="InterPro" id="IPR051010">
    <property type="entry name" value="BCAA_transport"/>
</dbReference>
<comment type="similarity">
    <text evidence="1">Belongs to the leucine-binding protein family.</text>
</comment>
<feature type="domain" description="Leucine-binding protein" evidence="5">
    <location>
        <begin position="23"/>
        <end position="360"/>
    </location>
</feature>
<evidence type="ECO:0000256" key="3">
    <source>
        <dbReference type="ARBA" id="ARBA00022970"/>
    </source>
</evidence>
<dbReference type="RefSeq" id="WP_080854073.1">
    <property type="nucleotide sequence ID" value="NZ_LT009776.1"/>
</dbReference>
<dbReference type="InterPro" id="IPR028081">
    <property type="entry name" value="Leu-bd"/>
</dbReference>
<dbReference type="EMBL" id="FCNP01000033">
    <property type="protein sequence ID" value="CVI58652.1"/>
    <property type="molecule type" value="Genomic_DNA"/>
</dbReference>
<keyword evidence="7" id="KW-1185">Reference proteome</keyword>
<dbReference type="GO" id="GO:0006865">
    <property type="term" value="P:amino acid transport"/>
    <property type="evidence" value="ECO:0007669"/>
    <property type="project" value="UniProtKB-KW"/>
</dbReference>
<evidence type="ECO:0000313" key="6">
    <source>
        <dbReference type="EMBL" id="CVI58652.1"/>
    </source>
</evidence>
<evidence type="ECO:0000259" key="5">
    <source>
        <dbReference type="Pfam" id="PF13458"/>
    </source>
</evidence>
<keyword evidence="3" id="KW-0029">Amino-acid transport</keyword>
<sequence length="394" mass="42277">MKRFVAAALSALLMSGTAGAQEPIKIGFITTLTTPAASIGNDMVDAVKLAVEHSGGKIAGHPIEVVFEDDGLKPELGRQKAEKLVRQDGVDIVAGFIWSNVLMAARKSVLDSGRFLISTNAGPSELAGKLCSPNFFSLRGQNDMVPIALGKVMNERGVKKLYVMAPNYTAGKDMAAGVESSFGGEVAGRDFTKWGDDPQLDFSAEFAKVAASGADALFAFYPGRAAIFARQFEQSGLSKKVKLYSVYTMDQIALPKLQEAKIDAVLGSSSADYWSPDLATPANQRFVADFKAKYNRVPSNYAAAAYDLIPYVKAAVEQAGGDISATDAVRAALAKADYDSVRGRYKLARNHFPIDRYLSLEVAPDANGVWSLRSDGLEMKDLTDPYVDACRNEG</sequence>
<dbReference type="PANTHER" id="PTHR30483">
    <property type="entry name" value="LEUCINE-SPECIFIC-BINDING PROTEIN"/>
    <property type="match status" value="1"/>
</dbReference>
<feature type="signal peptide" evidence="4">
    <location>
        <begin position="1"/>
        <end position="20"/>
    </location>
</feature>
<dbReference type="Proteomes" id="UP000192140">
    <property type="component" value="Unassembled WGS sequence"/>
</dbReference>
<evidence type="ECO:0000256" key="2">
    <source>
        <dbReference type="ARBA" id="ARBA00022729"/>
    </source>
</evidence>
<accession>A0A1S7TVK9</accession>
<keyword evidence="3" id="KW-0813">Transport</keyword>
<evidence type="ECO:0000256" key="1">
    <source>
        <dbReference type="ARBA" id="ARBA00010062"/>
    </source>
</evidence>
<protein>
    <recommendedName>
        <fullName evidence="5">Leucine-binding protein domain-containing protein</fullName>
    </recommendedName>
</protein>
<organism evidence="6 7">
    <name type="scientific">Agrobacterium deltaense NCPPB 1641</name>
    <dbReference type="NCBI Taxonomy" id="1183425"/>
    <lineage>
        <taxon>Bacteria</taxon>
        <taxon>Pseudomonadati</taxon>
        <taxon>Pseudomonadota</taxon>
        <taxon>Alphaproteobacteria</taxon>
        <taxon>Hyphomicrobiales</taxon>
        <taxon>Rhizobiaceae</taxon>
        <taxon>Rhizobium/Agrobacterium group</taxon>
        <taxon>Agrobacterium</taxon>
    </lineage>
</organism>
<gene>
    <name evidence="6" type="ORF">AGR7A_Lc120200</name>
</gene>
<name>A0A1S7TVK9_9HYPH</name>
<dbReference type="SUPFAM" id="SSF53822">
    <property type="entry name" value="Periplasmic binding protein-like I"/>
    <property type="match status" value="1"/>
</dbReference>
<evidence type="ECO:0000256" key="4">
    <source>
        <dbReference type="SAM" id="SignalP"/>
    </source>
</evidence>
<dbReference type="InterPro" id="IPR028082">
    <property type="entry name" value="Peripla_BP_I"/>
</dbReference>
<reference evidence="6" key="1">
    <citation type="submission" date="2016-01" db="EMBL/GenBank/DDBJ databases">
        <authorList>
            <person name="Regsiter A."/>
            <person name="william w."/>
        </authorList>
    </citation>
    <scope>NUCLEOTIDE SEQUENCE</scope>
    <source>
        <strain evidence="6">NCPPB 1641</strain>
    </source>
</reference>
<keyword evidence="2 4" id="KW-0732">Signal</keyword>
<dbReference type="Pfam" id="PF13458">
    <property type="entry name" value="Peripla_BP_6"/>
    <property type="match status" value="1"/>
</dbReference>
<dbReference type="AlphaFoldDB" id="A0A1S7TVK9"/>
<proteinExistence type="inferred from homology"/>
<dbReference type="PANTHER" id="PTHR30483:SF6">
    <property type="entry name" value="PERIPLASMIC BINDING PROTEIN OF ABC TRANSPORTER FOR NATURAL AMINO ACIDS"/>
    <property type="match status" value="1"/>
</dbReference>
<evidence type="ECO:0000313" key="7">
    <source>
        <dbReference type="Proteomes" id="UP000192140"/>
    </source>
</evidence>
<dbReference type="CDD" id="cd06359">
    <property type="entry name" value="PBP1_Nba-like"/>
    <property type="match status" value="1"/>
</dbReference>
<dbReference type="Gene3D" id="3.40.50.2300">
    <property type="match status" value="2"/>
</dbReference>
<comment type="caution">
    <text evidence="6">The sequence shown here is derived from an EMBL/GenBank/DDBJ whole genome shotgun (WGS) entry which is preliminary data.</text>
</comment>
<feature type="chain" id="PRO_5013363402" description="Leucine-binding protein domain-containing protein" evidence="4">
    <location>
        <begin position="21"/>
        <end position="394"/>
    </location>
</feature>